<organism evidence="1 2">
    <name type="scientific">Austropuccinia psidii MF-1</name>
    <dbReference type="NCBI Taxonomy" id="1389203"/>
    <lineage>
        <taxon>Eukaryota</taxon>
        <taxon>Fungi</taxon>
        <taxon>Dikarya</taxon>
        <taxon>Basidiomycota</taxon>
        <taxon>Pucciniomycotina</taxon>
        <taxon>Pucciniomycetes</taxon>
        <taxon>Pucciniales</taxon>
        <taxon>Sphaerophragmiaceae</taxon>
        <taxon>Austropuccinia</taxon>
    </lineage>
</organism>
<keyword evidence="2" id="KW-1185">Reference proteome</keyword>
<name>A0A9Q3CXV5_9BASI</name>
<reference evidence="1" key="1">
    <citation type="submission" date="2021-03" db="EMBL/GenBank/DDBJ databases">
        <title>Draft genome sequence of rust myrtle Austropuccinia psidii MF-1, a brazilian biotype.</title>
        <authorList>
            <person name="Quecine M.C."/>
            <person name="Pachon D.M.R."/>
            <person name="Bonatelli M.L."/>
            <person name="Correr F.H."/>
            <person name="Franceschini L.M."/>
            <person name="Leite T.F."/>
            <person name="Margarido G.R.A."/>
            <person name="Almeida C.A."/>
            <person name="Ferrarezi J.A."/>
            <person name="Labate C.A."/>
        </authorList>
    </citation>
    <scope>NUCLEOTIDE SEQUENCE</scope>
    <source>
        <strain evidence="1">MF-1</strain>
    </source>
</reference>
<gene>
    <name evidence="1" type="ORF">O181_030513</name>
</gene>
<dbReference type="OrthoDB" id="167591at2759"/>
<evidence type="ECO:0000313" key="1">
    <source>
        <dbReference type="EMBL" id="MBW0490798.1"/>
    </source>
</evidence>
<comment type="caution">
    <text evidence="1">The sequence shown here is derived from an EMBL/GenBank/DDBJ whole genome shotgun (WGS) entry which is preliminary data.</text>
</comment>
<dbReference type="EMBL" id="AVOT02010772">
    <property type="protein sequence ID" value="MBW0490798.1"/>
    <property type="molecule type" value="Genomic_DNA"/>
</dbReference>
<dbReference type="Proteomes" id="UP000765509">
    <property type="component" value="Unassembled WGS sequence"/>
</dbReference>
<protein>
    <submittedName>
        <fullName evidence="1">Uncharacterized protein</fullName>
    </submittedName>
</protein>
<evidence type="ECO:0000313" key="2">
    <source>
        <dbReference type="Proteomes" id="UP000765509"/>
    </source>
</evidence>
<accession>A0A9Q3CXV5</accession>
<proteinExistence type="predicted"/>
<dbReference type="AlphaFoldDB" id="A0A9Q3CXV5"/>
<sequence>MLNKKWDKSHKTTEFEVGDLILASTFKFNNIKGPKKFKDSFAVPFIIEALHGTNAVPVELTGELENKHPNFPVSLVKHHTLSDKKLFPLINKTSLEAPPLD</sequence>